<dbReference type="EMBL" id="CP000124">
    <property type="protein sequence ID" value="ABA48604.1"/>
    <property type="molecule type" value="Genomic_DNA"/>
</dbReference>
<name>Q3JNL7_BURP1</name>
<sequence length="405" mass="41400">MFATRLMNSVTAPSPALTRGMTLLFACACGIVIGNLYYSQPLLAAIAASFGRQPAELGYLVTLTQLGYAASLLVVVPLGDVVNRHTLIVRLLVANVVALVAVASSTRYGFFVAANMCVGFVTCSTQLLVPFAASLADDGARGRAIGTVMSGLLLGILLARVASGAIADWLGWRAVYAIAAAMVLLLAGVLAAKLPKDRRHARVDYAALMQSLAALVRAQPLIALRSAYGALVFACFSLLWTGLTFLLSQPPYGYTEGRIGLFGIVGAVGALAAASAGRLVDRGHGNAATGLFAAAVLASFAAIAAGEQSLAALIVGILVLDIGVQGLHISNQSVIYALAGDARSRVTTIYLTSYFIGGALGSGAAGAAFGIDGWRGVCIAGAILSGSLVALWGASQRVGARQAAR</sequence>
<dbReference type="GO" id="GO:0022857">
    <property type="term" value="F:transmembrane transporter activity"/>
    <property type="evidence" value="ECO:0007669"/>
    <property type="project" value="InterPro"/>
</dbReference>
<feature type="transmembrane region" description="Helical" evidence="4">
    <location>
        <begin position="349"/>
        <end position="368"/>
    </location>
</feature>
<feature type="transmembrane region" description="Helical" evidence="4">
    <location>
        <begin position="310"/>
        <end position="329"/>
    </location>
</feature>
<feature type="domain" description="Major facilitator superfamily (MFS) profile" evidence="5">
    <location>
        <begin position="1"/>
        <end position="398"/>
    </location>
</feature>
<dbReference type="EnsemblBacteria" id="ABA48604">
    <property type="protein sequence ID" value="ABA48604"/>
    <property type="gene ID" value="BURPS1710b_3465"/>
</dbReference>
<evidence type="ECO:0000313" key="7">
    <source>
        <dbReference type="Proteomes" id="UP000002700"/>
    </source>
</evidence>
<dbReference type="PROSITE" id="PS50850">
    <property type="entry name" value="MFS"/>
    <property type="match status" value="1"/>
</dbReference>
<feature type="transmembrane region" description="Helical" evidence="4">
    <location>
        <begin position="110"/>
        <end position="132"/>
    </location>
</feature>
<protein>
    <submittedName>
        <fullName evidence="6">MFS transporter</fullName>
    </submittedName>
</protein>
<dbReference type="CDD" id="cd17324">
    <property type="entry name" value="MFS_NepI_like"/>
    <property type="match status" value="1"/>
</dbReference>
<feature type="transmembrane region" description="Helical" evidence="4">
    <location>
        <begin position="374"/>
        <end position="395"/>
    </location>
</feature>
<dbReference type="HOGENOM" id="CLU_001265_23_0_4"/>
<keyword evidence="1 4" id="KW-0812">Transmembrane</keyword>
<dbReference type="PANTHER" id="PTHR42910">
    <property type="entry name" value="TRANSPORTER SCO4007-RELATED"/>
    <property type="match status" value="1"/>
</dbReference>
<feature type="transmembrane region" description="Helical" evidence="4">
    <location>
        <begin position="287"/>
        <end position="304"/>
    </location>
</feature>
<dbReference type="PANTHER" id="PTHR42910:SF1">
    <property type="entry name" value="MAJOR FACILITATOR SUPERFAMILY (MFS) PROFILE DOMAIN-CONTAINING PROTEIN"/>
    <property type="match status" value="1"/>
</dbReference>
<dbReference type="InterPro" id="IPR036259">
    <property type="entry name" value="MFS_trans_sf"/>
</dbReference>
<evidence type="ECO:0000256" key="2">
    <source>
        <dbReference type="ARBA" id="ARBA00022989"/>
    </source>
</evidence>
<dbReference type="Proteomes" id="UP000002700">
    <property type="component" value="Chromosome I"/>
</dbReference>
<feature type="transmembrane region" description="Helical" evidence="4">
    <location>
        <begin position="144"/>
        <end position="162"/>
    </location>
</feature>
<dbReference type="KEGG" id="bpm:BURPS1710b_3465"/>
<gene>
    <name evidence="6" type="primary">proP7</name>
    <name evidence="6" type="ordered locus">BURPS1710b_3465</name>
</gene>
<evidence type="ECO:0000256" key="1">
    <source>
        <dbReference type="ARBA" id="ARBA00022692"/>
    </source>
</evidence>
<feature type="transmembrane region" description="Helical" evidence="4">
    <location>
        <begin position="174"/>
        <end position="192"/>
    </location>
</feature>
<accession>Q3JNL7</accession>
<evidence type="ECO:0000313" key="6">
    <source>
        <dbReference type="EMBL" id="ABA48604.1"/>
    </source>
</evidence>
<proteinExistence type="predicted"/>
<evidence type="ECO:0000256" key="4">
    <source>
        <dbReference type="SAM" id="Phobius"/>
    </source>
</evidence>
<evidence type="ECO:0000259" key="5">
    <source>
        <dbReference type="PROSITE" id="PS50850"/>
    </source>
</evidence>
<dbReference type="SUPFAM" id="SSF103473">
    <property type="entry name" value="MFS general substrate transporter"/>
    <property type="match status" value="1"/>
</dbReference>
<feature type="transmembrane region" description="Helical" evidence="4">
    <location>
        <begin position="227"/>
        <end position="247"/>
    </location>
</feature>
<dbReference type="Pfam" id="PF07690">
    <property type="entry name" value="MFS_1"/>
    <property type="match status" value="1"/>
</dbReference>
<keyword evidence="3 4" id="KW-0472">Membrane</keyword>
<feature type="transmembrane region" description="Helical" evidence="4">
    <location>
        <begin position="87"/>
        <end position="104"/>
    </location>
</feature>
<dbReference type="InterPro" id="IPR020846">
    <property type="entry name" value="MFS_dom"/>
</dbReference>
<feature type="transmembrane region" description="Helical" evidence="4">
    <location>
        <begin position="21"/>
        <end position="38"/>
    </location>
</feature>
<organism evidence="6 7">
    <name type="scientific">Burkholderia pseudomallei (strain 1710b)</name>
    <dbReference type="NCBI Taxonomy" id="320372"/>
    <lineage>
        <taxon>Bacteria</taxon>
        <taxon>Pseudomonadati</taxon>
        <taxon>Pseudomonadota</taxon>
        <taxon>Betaproteobacteria</taxon>
        <taxon>Burkholderiales</taxon>
        <taxon>Burkholderiaceae</taxon>
        <taxon>Burkholderia</taxon>
        <taxon>pseudomallei group</taxon>
    </lineage>
</organism>
<feature type="transmembrane region" description="Helical" evidence="4">
    <location>
        <begin position="58"/>
        <end position="75"/>
    </location>
</feature>
<evidence type="ECO:0000256" key="3">
    <source>
        <dbReference type="ARBA" id="ARBA00023136"/>
    </source>
</evidence>
<dbReference type="Gene3D" id="1.20.1250.20">
    <property type="entry name" value="MFS general substrate transporter like domains"/>
    <property type="match status" value="1"/>
</dbReference>
<keyword evidence="2 4" id="KW-1133">Transmembrane helix</keyword>
<feature type="transmembrane region" description="Helical" evidence="4">
    <location>
        <begin position="259"/>
        <end position="280"/>
    </location>
</feature>
<dbReference type="AlphaFoldDB" id="Q3JNL7"/>
<reference evidence="6 7" key="1">
    <citation type="submission" date="2005-09" db="EMBL/GenBank/DDBJ databases">
        <authorList>
            <person name="Woods D.E."/>
            <person name="Nierman W.C."/>
        </authorList>
    </citation>
    <scope>NUCLEOTIDE SEQUENCE [LARGE SCALE GENOMIC DNA]</scope>
    <source>
        <strain evidence="6 7">1710b</strain>
    </source>
</reference>
<dbReference type="InterPro" id="IPR011701">
    <property type="entry name" value="MFS"/>
</dbReference>